<evidence type="ECO:0000256" key="5">
    <source>
        <dbReference type="ARBA" id="ARBA00022679"/>
    </source>
</evidence>
<evidence type="ECO:0000313" key="12">
    <source>
        <dbReference type="EMBL" id="QBZ59720.1"/>
    </source>
</evidence>
<keyword evidence="5" id="KW-0808">Transferase</keyword>
<comment type="catalytic activity">
    <reaction evidence="10">
        <text>[protein]-C-terminal S-[(2E,6E)-farnesyl]-L-cysteine + S-adenosyl-L-methionine = [protein]-C-terminal S-[(2E,6E)-farnesyl]-L-cysteine methyl ester + S-adenosyl-L-homocysteine</text>
        <dbReference type="Rhea" id="RHEA:21672"/>
        <dbReference type="Rhea" id="RHEA-COMP:12125"/>
        <dbReference type="Rhea" id="RHEA-COMP:12126"/>
        <dbReference type="ChEBI" id="CHEBI:57856"/>
        <dbReference type="ChEBI" id="CHEBI:59789"/>
        <dbReference type="ChEBI" id="CHEBI:90510"/>
        <dbReference type="ChEBI" id="CHEBI:90511"/>
        <dbReference type="EC" id="2.1.1.100"/>
    </reaction>
</comment>
<gene>
    <name evidence="12" type="ORF">PoMZ_04683</name>
</gene>
<dbReference type="InterPro" id="IPR025770">
    <property type="entry name" value="PPMT_MeTrfase"/>
</dbReference>
<dbReference type="GO" id="GO:0032259">
    <property type="term" value="P:methylation"/>
    <property type="evidence" value="ECO:0007669"/>
    <property type="project" value="UniProtKB-KW"/>
</dbReference>
<evidence type="ECO:0000256" key="11">
    <source>
        <dbReference type="SAM" id="MobiDB-lite"/>
    </source>
</evidence>
<reference evidence="12 13" key="1">
    <citation type="journal article" date="2019" name="Mol. Biol. Evol.">
        <title>Blast fungal genomes show frequent chromosomal changes, gene gains and losses, and effector gene turnover.</title>
        <authorList>
            <person name="Gomez Luciano L.B."/>
            <person name="Jason Tsai I."/>
            <person name="Chuma I."/>
            <person name="Tosa Y."/>
            <person name="Chen Y.H."/>
            <person name="Li J.Y."/>
            <person name="Li M.Y."/>
            <person name="Jade Lu M.Y."/>
            <person name="Nakayashiki H."/>
            <person name="Li W.H."/>
        </authorList>
    </citation>
    <scope>NUCLEOTIDE SEQUENCE [LARGE SCALE GENOMIC DNA]</scope>
    <source>
        <strain evidence="12">MZ5-1-6</strain>
    </source>
</reference>
<feature type="region of interest" description="Disordered" evidence="11">
    <location>
        <begin position="74"/>
        <end position="117"/>
    </location>
</feature>
<dbReference type="EC" id="2.1.1.100" evidence="3 10"/>
<keyword evidence="8 10" id="KW-1133">Transmembrane helix</keyword>
<accession>A0A4P7NDV3</accession>
<dbReference type="PROSITE" id="PS51564">
    <property type="entry name" value="SAM_ICMT"/>
    <property type="match status" value="1"/>
</dbReference>
<feature type="transmembrane region" description="Helical" evidence="10">
    <location>
        <begin position="230"/>
        <end position="248"/>
    </location>
</feature>
<evidence type="ECO:0000256" key="3">
    <source>
        <dbReference type="ARBA" id="ARBA00012151"/>
    </source>
</evidence>
<evidence type="ECO:0000313" key="13">
    <source>
        <dbReference type="Proteomes" id="UP000294847"/>
    </source>
</evidence>
<evidence type="ECO:0000256" key="2">
    <source>
        <dbReference type="ARBA" id="ARBA00009140"/>
    </source>
</evidence>
<keyword evidence="4 10" id="KW-0489">Methyltransferase</keyword>
<comment type="similarity">
    <text evidence="2 10">Belongs to the class VI-like SAM-binding methyltransferase superfamily. Isoprenylcysteine carboxyl methyltransferase family.</text>
</comment>
<feature type="transmembrane region" description="Helical" evidence="10">
    <location>
        <begin position="318"/>
        <end position="343"/>
    </location>
</feature>
<dbReference type="Gene3D" id="1.20.120.1630">
    <property type="match status" value="1"/>
</dbReference>
<feature type="transmembrane region" description="Helical" evidence="10">
    <location>
        <begin position="157"/>
        <end position="180"/>
    </location>
</feature>
<dbReference type="InterPro" id="IPR007269">
    <property type="entry name" value="ICMT_MeTrfase"/>
</dbReference>
<proteinExistence type="inferred from homology"/>
<dbReference type="Proteomes" id="UP000294847">
    <property type="component" value="Chromosome 3"/>
</dbReference>
<dbReference type="GO" id="GO:0004671">
    <property type="term" value="F:protein C-terminal S-isoprenylcysteine carboxyl O-methyltransferase activity"/>
    <property type="evidence" value="ECO:0007669"/>
    <property type="project" value="UniProtKB-EC"/>
</dbReference>
<name>A0A4P7NDV3_PYROR</name>
<comment type="subcellular location">
    <subcellularLocation>
        <location evidence="10">Endoplasmic reticulum membrane</location>
        <topology evidence="10">Multi-pass membrane protein</topology>
    </subcellularLocation>
    <subcellularLocation>
        <location evidence="1">Membrane</location>
        <topology evidence="1">Multi-pass membrane protein</topology>
    </subcellularLocation>
</comment>
<keyword evidence="6 10" id="KW-0949">S-adenosyl-L-methionine</keyword>
<dbReference type="PANTHER" id="PTHR12714:SF9">
    <property type="entry name" value="PROTEIN-S-ISOPRENYLCYSTEINE O-METHYLTRANSFERASE"/>
    <property type="match status" value="1"/>
</dbReference>
<dbReference type="PANTHER" id="PTHR12714">
    <property type="entry name" value="PROTEIN-S ISOPRENYLCYSTEINE O-METHYLTRANSFERASE"/>
    <property type="match status" value="1"/>
</dbReference>
<dbReference type="AlphaFoldDB" id="A0A4P7NDV3"/>
<sequence>MEMEDSDRLGDNTDVNMLLSPSPTSLFSCQPPPKKPSIMMPACVVDAAAVNGRGHGGRDISWADGSGVECSATCSSAPLAQPTRRRRSRQFFVPPPPSPINVNGAGPAHTTGPKNHEAMTKTDLTLPVLSPIAQSASAANSPVHPYMPGQPKSLAGIAMRAFCLGSVFAVSVVSTIPILLLTSSPLWRLPFFVGALATHHFLEFWTTAAYNTPAANVDSYLLTANWPMQTIAYAFAALECLLVCLVSPSRAWAPLHTGPLLLLLGLVLTAVGQLVRSAAMIQAGLSFNHIVQQARGPQHHLVTTGIYAKLRHPSYFGYFYWALGTQLVLGNLVSTIAYSFVLYRFFSRRIRHEEETLVRFFGEEYNDYKRTVGTKIPFIP</sequence>
<organism evidence="12 13">
    <name type="scientific">Pyricularia oryzae</name>
    <name type="common">Rice blast fungus</name>
    <name type="synonym">Magnaporthe oryzae</name>
    <dbReference type="NCBI Taxonomy" id="318829"/>
    <lineage>
        <taxon>Eukaryota</taxon>
        <taxon>Fungi</taxon>
        <taxon>Dikarya</taxon>
        <taxon>Ascomycota</taxon>
        <taxon>Pezizomycotina</taxon>
        <taxon>Sordariomycetes</taxon>
        <taxon>Sordariomycetidae</taxon>
        <taxon>Magnaporthales</taxon>
        <taxon>Pyriculariaceae</taxon>
        <taxon>Pyricularia</taxon>
    </lineage>
</organism>
<keyword evidence="9 10" id="KW-0472">Membrane</keyword>
<protein>
    <recommendedName>
        <fullName evidence="3 10">Protein-S-isoprenylcysteine O-methyltransferase</fullName>
        <ecNumber evidence="3 10">2.1.1.100</ecNumber>
    </recommendedName>
</protein>
<dbReference type="GO" id="GO:0005789">
    <property type="term" value="C:endoplasmic reticulum membrane"/>
    <property type="evidence" value="ECO:0007669"/>
    <property type="project" value="UniProtKB-SubCell"/>
</dbReference>
<evidence type="ECO:0000256" key="10">
    <source>
        <dbReference type="RuleBase" id="RU362022"/>
    </source>
</evidence>
<evidence type="ECO:0000256" key="7">
    <source>
        <dbReference type="ARBA" id="ARBA00022692"/>
    </source>
</evidence>
<feature type="transmembrane region" description="Helical" evidence="10">
    <location>
        <begin position="260"/>
        <end position="279"/>
    </location>
</feature>
<evidence type="ECO:0000256" key="9">
    <source>
        <dbReference type="ARBA" id="ARBA00023136"/>
    </source>
</evidence>
<evidence type="ECO:0000256" key="6">
    <source>
        <dbReference type="ARBA" id="ARBA00022691"/>
    </source>
</evidence>
<evidence type="ECO:0000256" key="4">
    <source>
        <dbReference type="ARBA" id="ARBA00022603"/>
    </source>
</evidence>
<evidence type="ECO:0000256" key="8">
    <source>
        <dbReference type="ARBA" id="ARBA00022989"/>
    </source>
</evidence>
<keyword evidence="7 10" id="KW-0812">Transmembrane</keyword>
<dbReference type="EMBL" id="CP034206">
    <property type="protein sequence ID" value="QBZ59720.1"/>
    <property type="molecule type" value="Genomic_DNA"/>
</dbReference>
<dbReference type="Pfam" id="PF04140">
    <property type="entry name" value="ICMT"/>
    <property type="match status" value="1"/>
</dbReference>
<evidence type="ECO:0000256" key="1">
    <source>
        <dbReference type="ARBA" id="ARBA00004141"/>
    </source>
</evidence>
<keyword evidence="10" id="KW-0256">Endoplasmic reticulum</keyword>